<dbReference type="EMBL" id="OQ269668">
    <property type="protein sequence ID" value="WCS66539.1"/>
    <property type="molecule type" value="Genomic_DNA"/>
</dbReference>
<proteinExistence type="predicted"/>
<evidence type="ECO:0000313" key="2">
    <source>
        <dbReference type="Proteomes" id="UP001218377"/>
    </source>
</evidence>
<organism evidence="1 2">
    <name type="scientific">Caulobacter phage TMCBR2</name>
    <dbReference type="NCBI Taxonomy" id="3025404"/>
    <lineage>
        <taxon>Viruses</taxon>
        <taxon>Duplodnaviria</taxon>
        <taxon>Heunggongvirae</taxon>
        <taxon>Uroviricota</taxon>
        <taxon>Caudoviricetes</taxon>
        <taxon>Caudoviricetes incertae sedis</taxon>
        <taxon>Kronosvirus</taxon>
        <taxon>Kronosvirus pomeria</taxon>
    </lineage>
</organism>
<keyword evidence="2" id="KW-1185">Reference proteome</keyword>
<gene>
    <name evidence="1" type="ORF">TMCBR2_gp054</name>
</gene>
<protein>
    <submittedName>
        <fullName evidence="1">Uncharacterized protein</fullName>
    </submittedName>
</protein>
<accession>A0AAF0BYG2</accession>
<dbReference type="Proteomes" id="UP001218377">
    <property type="component" value="Segment"/>
</dbReference>
<name>A0AAF0BYG2_9CAUD</name>
<evidence type="ECO:0000313" key="1">
    <source>
        <dbReference type="EMBL" id="WCS66539.1"/>
    </source>
</evidence>
<sequence>MNARCTCDRKHATSRFQAGDTHQTVKCTACGATWRGGKAPPPFEREAIDPPRILRREEIETTKLGDTYRSYALGGIVS</sequence>
<reference evidence="1 2" key="1">
    <citation type="submission" date="2023-01" db="EMBL/GenBank/DDBJ databases">
        <title>New species of Caulobacter bacteriophages in the Kronosvirus genus.</title>
        <authorList>
            <person name="Mohammadi T."/>
            <person name="Millwood A."/>
            <person name="Ely B."/>
        </authorList>
    </citation>
    <scope>NUCLEOTIDE SEQUENCE [LARGE SCALE GENOMIC DNA]</scope>
    <source>
        <strain evidence="1 2">TMCBR2</strain>
    </source>
</reference>